<organism evidence="3">
    <name type="scientific">Aphanomyces stellatus</name>
    <dbReference type="NCBI Taxonomy" id="120398"/>
    <lineage>
        <taxon>Eukaryota</taxon>
        <taxon>Sar</taxon>
        <taxon>Stramenopiles</taxon>
        <taxon>Oomycota</taxon>
        <taxon>Saprolegniomycetes</taxon>
        <taxon>Saprolegniales</taxon>
        <taxon>Verrucalvaceae</taxon>
        <taxon>Aphanomyces</taxon>
    </lineage>
</organism>
<dbReference type="SUPFAM" id="SSF54495">
    <property type="entry name" value="UBC-like"/>
    <property type="match status" value="1"/>
</dbReference>
<dbReference type="Pfam" id="PF00179">
    <property type="entry name" value="UQ_con"/>
    <property type="match status" value="1"/>
</dbReference>
<dbReference type="SMART" id="SM00212">
    <property type="entry name" value="UBCc"/>
    <property type="match status" value="1"/>
</dbReference>
<feature type="domain" description="UBC core" evidence="2">
    <location>
        <begin position="6"/>
        <end position="165"/>
    </location>
</feature>
<sequence length="230" mass="25655">MSASASAHKAAFRHFTQFLKAPIPGVSISQLDANKFHVNTRVLQGPYAGITVHWELTIPTDYPHSPPLGRMAHGYDFDSDHHSHLFEYDGICCDVLGNFSYMHQSADDYYGWTPSANFTTLMIYLQPFFADPDGKKASNKTIQQLRAMNRAYKCKECGHSSKKPVPPFSKATPEVDDNATADDDDDSQLTYQQVRAKRELVCAVTGDSIVNDLTICLGYPIRLTKGRVAF</sequence>
<reference evidence="3" key="1">
    <citation type="submission" date="2019-06" db="EMBL/GenBank/DDBJ databases">
        <title>Genomics analysis of Aphanomyces spp. identifies a new class of oomycete effector associated with host adaptation.</title>
        <authorList>
            <person name="Gaulin E."/>
        </authorList>
    </citation>
    <scope>NUCLEOTIDE SEQUENCE</scope>
    <source>
        <strain evidence="3">CBS 578.67</strain>
    </source>
</reference>
<feature type="non-terminal residue" evidence="3">
    <location>
        <position position="230"/>
    </location>
</feature>
<dbReference type="InterPro" id="IPR000608">
    <property type="entry name" value="UBC"/>
</dbReference>
<dbReference type="AlphaFoldDB" id="A0A6A4Y2D8"/>
<proteinExistence type="predicted"/>
<evidence type="ECO:0000313" key="3">
    <source>
        <dbReference type="EMBL" id="KAF0688775.1"/>
    </source>
</evidence>
<dbReference type="EMBL" id="VJMH01006656">
    <property type="protein sequence ID" value="KAF0688775.1"/>
    <property type="molecule type" value="Genomic_DNA"/>
</dbReference>
<dbReference type="PROSITE" id="PS50127">
    <property type="entry name" value="UBC_2"/>
    <property type="match status" value="1"/>
</dbReference>
<protein>
    <recommendedName>
        <fullName evidence="2">UBC core domain-containing protein</fullName>
    </recommendedName>
</protein>
<evidence type="ECO:0000256" key="1">
    <source>
        <dbReference type="SAM" id="MobiDB-lite"/>
    </source>
</evidence>
<evidence type="ECO:0000259" key="2">
    <source>
        <dbReference type="PROSITE" id="PS50127"/>
    </source>
</evidence>
<name>A0A6A4Y2D8_9STRA</name>
<dbReference type="InterPro" id="IPR016135">
    <property type="entry name" value="UBQ-conjugating_enzyme/RWD"/>
</dbReference>
<gene>
    <name evidence="3" type="ORF">As57867_019589</name>
</gene>
<dbReference type="Gene3D" id="3.10.110.10">
    <property type="entry name" value="Ubiquitin Conjugating Enzyme"/>
    <property type="match status" value="1"/>
</dbReference>
<feature type="region of interest" description="Disordered" evidence="1">
    <location>
        <begin position="157"/>
        <end position="185"/>
    </location>
</feature>
<dbReference type="CDD" id="cd23955">
    <property type="entry name" value="UBCc_invertebrate"/>
    <property type="match status" value="1"/>
</dbReference>
<feature type="compositionally biased region" description="Acidic residues" evidence="1">
    <location>
        <begin position="174"/>
        <end position="185"/>
    </location>
</feature>
<accession>A0A6A4Y2D8</accession>
<dbReference type="OrthoDB" id="109543at2759"/>
<comment type="caution">
    <text evidence="3">The sequence shown here is derived from an EMBL/GenBank/DDBJ whole genome shotgun (WGS) entry which is preliminary data.</text>
</comment>